<gene>
    <name evidence="2" type="ORF">SteCoe_13680</name>
</gene>
<dbReference type="Pfam" id="PF13385">
    <property type="entry name" value="Laminin_G_3"/>
    <property type="match status" value="1"/>
</dbReference>
<name>A0A1R2C7X5_9CILI</name>
<dbReference type="SUPFAM" id="SSF49899">
    <property type="entry name" value="Concanavalin A-like lectins/glucanases"/>
    <property type="match status" value="1"/>
</dbReference>
<comment type="caution">
    <text evidence="2">The sequence shown here is derived from an EMBL/GenBank/DDBJ whole genome shotgun (WGS) entry which is preliminary data.</text>
</comment>
<dbReference type="InterPro" id="IPR021133">
    <property type="entry name" value="HEAT_type_2"/>
</dbReference>
<dbReference type="AlphaFoldDB" id="A0A1R2C7X5"/>
<dbReference type="InterPro" id="IPR016024">
    <property type="entry name" value="ARM-type_fold"/>
</dbReference>
<feature type="repeat" description="HEAT" evidence="1">
    <location>
        <begin position="827"/>
        <end position="854"/>
    </location>
</feature>
<dbReference type="Gene3D" id="1.25.10.10">
    <property type="entry name" value="Leucine-rich Repeat Variant"/>
    <property type="match status" value="3"/>
</dbReference>
<keyword evidence="3" id="KW-1185">Reference proteome</keyword>
<evidence type="ECO:0000256" key="1">
    <source>
        <dbReference type="PROSITE-ProRule" id="PRU00103"/>
    </source>
</evidence>
<accession>A0A1R2C7X5</accession>
<protein>
    <submittedName>
        <fullName evidence="2">Uncharacterized protein</fullName>
    </submittedName>
</protein>
<dbReference type="PROSITE" id="PS50077">
    <property type="entry name" value="HEAT_REPEAT"/>
    <property type="match status" value="1"/>
</dbReference>
<evidence type="ECO:0000313" key="2">
    <source>
        <dbReference type="EMBL" id="OMJ85091.1"/>
    </source>
</evidence>
<dbReference type="InterPro" id="IPR011989">
    <property type="entry name" value="ARM-like"/>
</dbReference>
<sequence length="854" mass="97123">MGNKQNSDRKNIEIICTQIILAKTDGQYTAVEASIIESFQLLRGEMKNPETMERIIQDLKSGIKGVPSIIYCMLWRGGYDGDGERNQVQEEALKTFCLLLKKNHDFIKLFFDQDLGGIINKLALCNEPNLRHSAVKIMSFLTKFPEYKKDLEVYNPLYTLNSVLVSSLSSVKPKSRILALKGIKSLAYDYKSKFVANGIIGTLLTMLNESIVPKELKIAIDCISRSADEPSVGKNLLEEHFTDLIDKFLSHDDIKICSSTASCIQALCKFEKGRESINFLSLKKLHKLCERGNLDAMLAAKSAMLSLCLNEAKLEYFKKKGWVKEIVKTFSEISNKASRERVIGIIYQLSIECLKYTLYDLYEAITKPLIELIQDEDDEIQSMSLSSLVNLCARLDLQACYYQEGASNIIISLFNIFDDFKKKLNCMIIISMLSITNKELLYDEYYIDFFLSKVDRKDYISDEGKESGDVNKLEIVEEMVKLARLTCIAFPGEEVQSKMKDKLKFVYSQCRSPSIKVRCRAVGSLSALCLREPIRETLYKSGFFDEMMLMLRDKQDEVKAIACRAITNILYSPNNLIIWFKFDSSYVVDASNVHILSGSVQNTGLKKSTGLYADWGKEFKKSEVIKIQGLGILPNWTVSLWFRCPMGDAVKVLIQGKSGTGAIIAANKEYFYTVDQKNGIEVPLWFGLDRLKKGWHHLAVVYSQEVMSGFVNNTSNRTSKKIFLQESFKYFCNSKKGKQPFGAICDFRIYNYDMSNTEIKELSVYNENMIYGHPDKYCEYVNTVDIPTILIQLTRDERDVVKIVALEALSFMASKASCRANMLRNSIIPVLIDSIRNVNPYIRQYAAKCLVNLG</sequence>
<evidence type="ECO:0000313" key="3">
    <source>
        <dbReference type="Proteomes" id="UP000187209"/>
    </source>
</evidence>
<dbReference type="SUPFAM" id="SSF48371">
    <property type="entry name" value="ARM repeat"/>
    <property type="match status" value="1"/>
</dbReference>
<dbReference type="Gene3D" id="2.60.120.200">
    <property type="match status" value="1"/>
</dbReference>
<proteinExistence type="predicted"/>
<reference evidence="2 3" key="1">
    <citation type="submission" date="2016-11" db="EMBL/GenBank/DDBJ databases">
        <title>The macronuclear genome of Stentor coeruleus: a giant cell with tiny introns.</title>
        <authorList>
            <person name="Slabodnick M."/>
            <person name="Ruby J.G."/>
            <person name="Reiff S.B."/>
            <person name="Swart E.C."/>
            <person name="Gosai S."/>
            <person name="Prabakaran S."/>
            <person name="Witkowska E."/>
            <person name="Larue G.E."/>
            <person name="Fisher S."/>
            <person name="Freeman R.M."/>
            <person name="Gunawardena J."/>
            <person name="Chu W."/>
            <person name="Stover N.A."/>
            <person name="Gregory B.D."/>
            <person name="Nowacki M."/>
            <person name="Derisi J."/>
            <person name="Roy S.W."/>
            <person name="Marshall W.F."/>
            <person name="Sood P."/>
        </authorList>
    </citation>
    <scope>NUCLEOTIDE SEQUENCE [LARGE SCALE GENOMIC DNA]</scope>
    <source>
        <strain evidence="2">WM001</strain>
    </source>
</reference>
<dbReference type="OrthoDB" id="410480at2759"/>
<dbReference type="EMBL" id="MPUH01000248">
    <property type="protein sequence ID" value="OMJ85091.1"/>
    <property type="molecule type" value="Genomic_DNA"/>
</dbReference>
<dbReference type="Proteomes" id="UP000187209">
    <property type="component" value="Unassembled WGS sequence"/>
</dbReference>
<organism evidence="2 3">
    <name type="scientific">Stentor coeruleus</name>
    <dbReference type="NCBI Taxonomy" id="5963"/>
    <lineage>
        <taxon>Eukaryota</taxon>
        <taxon>Sar</taxon>
        <taxon>Alveolata</taxon>
        <taxon>Ciliophora</taxon>
        <taxon>Postciliodesmatophora</taxon>
        <taxon>Heterotrichea</taxon>
        <taxon>Heterotrichida</taxon>
        <taxon>Stentoridae</taxon>
        <taxon>Stentor</taxon>
    </lineage>
</organism>
<dbReference type="InterPro" id="IPR013320">
    <property type="entry name" value="ConA-like_dom_sf"/>
</dbReference>